<organism evidence="4 5">
    <name type="scientific">Vibrio ishigakensis</name>
    <dbReference type="NCBI Taxonomy" id="1481914"/>
    <lineage>
        <taxon>Bacteria</taxon>
        <taxon>Pseudomonadati</taxon>
        <taxon>Pseudomonadota</taxon>
        <taxon>Gammaproteobacteria</taxon>
        <taxon>Vibrionales</taxon>
        <taxon>Vibrionaceae</taxon>
        <taxon>Vibrio</taxon>
    </lineage>
</organism>
<dbReference type="EMBL" id="BBSA01000011">
    <property type="protein sequence ID" value="GAM64221.1"/>
    <property type="molecule type" value="Genomic_DNA"/>
</dbReference>
<proteinExistence type="predicted"/>
<protein>
    <submittedName>
        <fullName evidence="4">Probable deca-heme c-type cytochrome</fullName>
    </submittedName>
</protein>
<evidence type="ECO:0000259" key="2">
    <source>
        <dbReference type="Pfam" id="PF09699"/>
    </source>
</evidence>
<dbReference type="InterPro" id="IPR051829">
    <property type="entry name" value="Multiheme_Cytochr_ET"/>
</dbReference>
<dbReference type="AlphaFoldDB" id="A0A0B8PCX5"/>
<gene>
    <name evidence="4" type="ORF">JCM19232_3497</name>
</gene>
<sequence>MYGSYLQSKMAEKGVSCTNCHDPHTSKLAIPQEAVCAQCHIPTEFSPEIHTFHKADSEASQCVTCHMPETTYMQVDPRRDHSWQIPRPDLSEHLGTPNVCTDCHTDQTNQWAAQQVRAWFPDSPRYKERHFAIAFMPRISAIVAQKMPCHLPLKMPIRAILFALQPCLVWRPIQVRTPR</sequence>
<dbReference type="InterPro" id="IPR036280">
    <property type="entry name" value="Multihaem_cyt_sf"/>
</dbReference>
<accession>A0A0B8PCX5</accession>
<keyword evidence="1" id="KW-0732">Signal</keyword>
<dbReference type="PANTHER" id="PTHR35038">
    <property type="entry name" value="DISSIMILATORY SULFITE REDUCTASE SIRA"/>
    <property type="match status" value="1"/>
</dbReference>
<dbReference type="Proteomes" id="UP000031670">
    <property type="component" value="Unassembled WGS sequence"/>
</dbReference>
<evidence type="ECO:0000313" key="5">
    <source>
        <dbReference type="Proteomes" id="UP000031670"/>
    </source>
</evidence>
<dbReference type="PANTHER" id="PTHR35038:SF8">
    <property type="entry name" value="C-TYPE POLYHEME CYTOCHROME OMCC"/>
    <property type="match status" value="1"/>
</dbReference>
<dbReference type="SUPFAM" id="SSF48695">
    <property type="entry name" value="Multiheme cytochromes"/>
    <property type="match status" value="1"/>
</dbReference>
<dbReference type="GO" id="GO:0016491">
    <property type="term" value="F:oxidoreductase activity"/>
    <property type="evidence" value="ECO:0007669"/>
    <property type="project" value="TreeGrafter"/>
</dbReference>
<dbReference type="Pfam" id="PF13435">
    <property type="entry name" value="Cytochrome_C554"/>
    <property type="match status" value="1"/>
</dbReference>
<comment type="caution">
    <text evidence="4">The sequence shown here is derived from an EMBL/GenBank/DDBJ whole genome shotgun (WGS) entry which is preliminary data.</text>
</comment>
<dbReference type="Pfam" id="PF09699">
    <property type="entry name" value="Paired_CXXCH_1"/>
    <property type="match status" value="1"/>
</dbReference>
<evidence type="ECO:0000313" key="4">
    <source>
        <dbReference type="EMBL" id="GAM64221.1"/>
    </source>
</evidence>
<reference evidence="4 5" key="2">
    <citation type="submission" date="2015-01" db="EMBL/GenBank/DDBJ databases">
        <authorList>
            <consortium name="NBRP consortium"/>
            <person name="Sawabe T."/>
            <person name="Meirelles P."/>
            <person name="Feng G."/>
            <person name="Sayaka M."/>
            <person name="Hattori M."/>
            <person name="Ohkuma M."/>
        </authorList>
    </citation>
    <scope>NUCLEOTIDE SEQUENCE [LARGE SCALE GENOMIC DNA]</scope>
    <source>
        <strain evidence="4 5">JCM19232</strain>
    </source>
</reference>
<reference evidence="4 5" key="1">
    <citation type="submission" date="2015-01" db="EMBL/GenBank/DDBJ databases">
        <title>Vibrio sp. C5 JCM 19232 whole genome shotgun sequence.</title>
        <authorList>
            <person name="Sawabe T."/>
            <person name="Meirelles P."/>
            <person name="Feng G."/>
            <person name="Sayaka M."/>
            <person name="Hattori M."/>
            <person name="Ohkuma M."/>
        </authorList>
    </citation>
    <scope>NUCLEOTIDE SEQUENCE [LARGE SCALE GENOMIC DNA]</scope>
    <source>
        <strain evidence="4 5">JCM19232</strain>
    </source>
</reference>
<evidence type="ECO:0000259" key="3">
    <source>
        <dbReference type="Pfam" id="PF13435"/>
    </source>
</evidence>
<dbReference type="InterPro" id="IPR010177">
    <property type="entry name" value="Paired_CXXCH_1"/>
</dbReference>
<evidence type="ECO:0000256" key="1">
    <source>
        <dbReference type="ARBA" id="ARBA00022729"/>
    </source>
</evidence>
<feature type="domain" description="Doubled CXXCH motif" evidence="2">
    <location>
        <begin position="13"/>
        <end position="41"/>
    </location>
</feature>
<feature type="domain" description="Cytochrome c-552/4" evidence="3">
    <location>
        <begin position="99"/>
        <end position="150"/>
    </location>
</feature>
<dbReference type="InterPro" id="IPR023155">
    <property type="entry name" value="Cyt_c-552/4"/>
</dbReference>
<dbReference type="Gene3D" id="1.10.1130.10">
    <property type="entry name" value="Flavocytochrome C3, Chain A"/>
    <property type="match status" value="1"/>
</dbReference>
<name>A0A0B8PCX5_9VIBR</name>